<sequence>MLVVGLTGGIASGKSTVSKLFSEHHHIPIIDADLLAREVIEPGTSGFTTIVNHFGPDRILDPNGVLDRAALGEIIFNDPNERKWLNGIIHPLVRREMVKRTIRYWLKGEWAVIVDVPLLIEAGMWKWVGEIVVVYVNEKLQLSRLVSRPLPNSPPLTETQAKSRISSQMSLSEKINYSTYVLDNSGTIKDLEVQIDKLVNKWKVSQGFGIGIPIIDGWWYKLCWLVPPIGLTAGLMVLISRWMKYNFGGNKKGRRKGRGEVERNWKPEEIELRERNGRPGGRRRTGGSITDE</sequence>
<evidence type="ECO:0000256" key="5">
    <source>
        <dbReference type="ARBA" id="ARBA00022777"/>
    </source>
</evidence>
<dbReference type="CDD" id="cd02022">
    <property type="entry name" value="DPCK"/>
    <property type="match status" value="1"/>
</dbReference>
<dbReference type="SUPFAM" id="SSF52540">
    <property type="entry name" value="P-loop containing nucleoside triphosphate hydrolases"/>
    <property type="match status" value="1"/>
</dbReference>
<dbReference type="GO" id="GO:0005524">
    <property type="term" value="F:ATP binding"/>
    <property type="evidence" value="ECO:0007669"/>
    <property type="project" value="UniProtKB-KW"/>
</dbReference>
<dbReference type="Gene3D" id="3.40.50.300">
    <property type="entry name" value="P-loop containing nucleotide triphosphate hydrolases"/>
    <property type="match status" value="1"/>
</dbReference>
<evidence type="ECO:0000256" key="4">
    <source>
        <dbReference type="ARBA" id="ARBA00022741"/>
    </source>
</evidence>
<dbReference type="PROSITE" id="PS51219">
    <property type="entry name" value="DPCK"/>
    <property type="match status" value="1"/>
</dbReference>
<feature type="compositionally biased region" description="Basic and acidic residues" evidence="8">
    <location>
        <begin position="258"/>
        <end position="277"/>
    </location>
</feature>
<evidence type="ECO:0000256" key="6">
    <source>
        <dbReference type="ARBA" id="ARBA00022840"/>
    </source>
</evidence>
<keyword evidence="11" id="KW-1185">Reference proteome</keyword>
<feature type="region of interest" description="Disordered" evidence="8">
    <location>
        <begin position="252"/>
        <end position="292"/>
    </location>
</feature>
<keyword evidence="9" id="KW-1133">Transmembrane helix</keyword>
<dbReference type="GO" id="GO:0015937">
    <property type="term" value="P:coenzyme A biosynthetic process"/>
    <property type="evidence" value="ECO:0007669"/>
    <property type="project" value="UniProtKB-KW"/>
</dbReference>
<keyword evidence="3" id="KW-0808">Transferase</keyword>
<feature type="transmembrane region" description="Helical" evidence="9">
    <location>
        <begin position="218"/>
        <end position="239"/>
    </location>
</feature>
<dbReference type="PANTHER" id="PTHR10695">
    <property type="entry name" value="DEPHOSPHO-COA KINASE-RELATED"/>
    <property type="match status" value="1"/>
</dbReference>
<keyword evidence="5 10" id="KW-0418">Kinase</keyword>
<evidence type="ECO:0000256" key="9">
    <source>
        <dbReference type="SAM" id="Phobius"/>
    </source>
</evidence>
<keyword evidence="9" id="KW-0812">Transmembrane</keyword>
<dbReference type="Proteomes" id="UP000092583">
    <property type="component" value="Unassembled WGS sequence"/>
</dbReference>
<evidence type="ECO:0000313" key="11">
    <source>
        <dbReference type="Proteomes" id="UP000092583"/>
    </source>
</evidence>
<proteinExistence type="inferred from homology"/>
<evidence type="ECO:0000256" key="8">
    <source>
        <dbReference type="SAM" id="MobiDB-lite"/>
    </source>
</evidence>
<dbReference type="InterPro" id="IPR027417">
    <property type="entry name" value="P-loop_NTPase"/>
</dbReference>
<evidence type="ECO:0000313" key="10">
    <source>
        <dbReference type="EMBL" id="OCF55625.1"/>
    </source>
</evidence>
<dbReference type="AlphaFoldDB" id="A0A1B9IJA2"/>
<dbReference type="PANTHER" id="PTHR10695:SF46">
    <property type="entry name" value="BIFUNCTIONAL COENZYME A SYNTHASE-RELATED"/>
    <property type="match status" value="1"/>
</dbReference>
<organism evidence="10 11">
    <name type="scientific">Kwoniella mangroviensis CBS 10435</name>
    <dbReference type="NCBI Taxonomy" id="1331196"/>
    <lineage>
        <taxon>Eukaryota</taxon>
        <taxon>Fungi</taxon>
        <taxon>Dikarya</taxon>
        <taxon>Basidiomycota</taxon>
        <taxon>Agaricomycotina</taxon>
        <taxon>Tremellomycetes</taxon>
        <taxon>Tremellales</taxon>
        <taxon>Cryptococcaceae</taxon>
        <taxon>Kwoniella</taxon>
    </lineage>
</organism>
<dbReference type="EMBL" id="KI669466">
    <property type="protein sequence ID" value="OCF55625.1"/>
    <property type="molecule type" value="Genomic_DNA"/>
</dbReference>
<gene>
    <name evidence="10" type="ORF">L486_07110</name>
</gene>
<evidence type="ECO:0000256" key="1">
    <source>
        <dbReference type="ARBA" id="ARBA00009018"/>
    </source>
</evidence>
<dbReference type="HAMAP" id="MF_00376">
    <property type="entry name" value="Dephospho_CoA_kinase"/>
    <property type="match status" value="1"/>
</dbReference>
<comment type="similarity">
    <text evidence="1">Belongs to the CoaE family.</text>
</comment>
<keyword evidence="9" id="KW-0472">Membrane</keyword>
<keyword evidence="2" id="KW-0963">Cytoplasm</keyword>
<dbReference type="OrthoDB" id="247245at2759"/>
<dbReference type="Pfam" id="PF01121">
    <property type="entry name" value="CoaE"/>
    <property type="match status" value="1"/>
</dbReference>
<accession>A0A1B9IJA2</accession>
<keyword evidence="4" id="KW-0547">Nucleotide-binding</keyword>
<dbReference type="STRING" id="1331196.A0A1B9IJA2"/>
<keyword evidence="6" id="KW-0067">ATP-binding</keyword>
<keyword evidence="7" id="KW-0173">Coenzyme A biosynthesis</keyword>
<name>A0A1B9IJA2_9TREE</name>
<evidence type="ECO:0000256" key="3">
    <source>
        <dbReference type="ARBA" id="ARBA00022679"/>
    </source>
</evidence>
<dbReference type="GO" id="GO:0004140">
    <property type="term" value="F:dephospho-CoA kinase activity"/>
    <property type="evidence" value="ECO:0007669"/>
    <property type="project" value="InterPro"/>
</dbReference>
<dbReference type="FunFam" id="3.40.50.300:FF:000991">
    <property type="entry name" value="Dephospho-CoA kinase"/>
    <property type="match status" value="1"/>
</dbReference>
<reference evidence="10 11" key="1">
    <citation type="submission" date="2013-07" db="EMBL/GenBank/DDBJ databases">
        <title>The Genome Sequence of Kwoniella mangroviensis CBS10435.</title>
        <authorList>
            <consortium name="The Broad Institute Genome Sequencing Platform"/>
            <person name="Cuomo C."/>
            <person name="Litvintseva A."/>
            <person name="Chen Y."/>
            <person name="Heitman J."/>
            <person name="Sun S."/>
            <person name="Springer D."/>
            <person name="Dromer F."/>
            <person name="Young S.K."/>
            <person name="Zeng Q."/>
            <person name="Gargeya S."/>
            <person name="Fitzgerald M."/>
            <person name="Abouelleil A."/>
            <person name="Alvarado L."/>
            <person name="Berlin A.M."/>
            <person name="Chapman S.B."/>
            <person name="Dewar J."/>
            <person name="Goldberg J."/>
            <person name="Griggs A."/>
            <person name="Gujja S."/>
            <person name="Hansen M."/>
            <person name="Howarth C."/>
            <person name="Imamovic A."/>
            <person name="Larimer J."/>
            <person name="McCowan C."/>
            <person name="Murphy C."/>
            <person name="Pearson M."/>
            <person name="Priest M."/>
            <person name="Roberts A."/>
            <person name="Saif S."/>
            <person name="Shea T."/>
            <person name="Sykes S."/>
            <person name="Wortman J."/>
            <person name="Nusbaum C."/>
            <person name="Birren B."/>
        </authorList>
    </citation>
    <scope>NUCLEOTIDE SEQUENCE [LARGE SCALE GENOMIC DNA]</scope>
    <source>
        <strain evidence="10 11">CBS 10435</strain>
    </source>
</reference>
<reference evidence="11" key="2">
    <citation type="submission" date="2013-12" db="EMBL/GenBank/DDBJ databases">
        <title>Evolution of pathogenesis and genome organization in the Tremellales.</title>
        <authorList>
            <person name="Cuomo C."/>
            <person name="Litvintseva A."/>
            <person name="Heitman J."/>
            <person name="Chen Y."/>
            <person name="Sun S."/>
            <person name="Springer D."/>
            <person name="Dromer F."/>
            <person name="Young S."/>
            <person name="Zeng Q."/>
            <person name="Chapman S."/>
            <person name="Gujja S."/>
            <person name="Saif S."/>
            <person name="Birren B."/>
        </authorList>
    </citation>
    <scope>NUCLEOTIDE SEQUENCE [LARGE SCALE GENOMIC DNA]</scope>
    <source>
        <strain evidence="11">CBS 10435</strain>
    </source>
</reference>
<dbReference type="NCBIfam" id="TIGR00152">
    <property type="entry name" value="dephospho-CoA kinase"/>
    <property type="match status" value="1"/>
</dbReference>
<protein>
    <submittedName>
        <fullName evidence="10">Dephospho-CoA kinase</fullName>
    </submittedName>
</protein>
<evidence type="ECO:0000256" key="7">
    <source>
        <dbReference type="ARBA" id="ARBA00022993"/>
    </source>
</evidence>
<evidence type="ECO:0000256" key="2">
    <source>
        <dbReference type="ARBA" id="ARBA00022490"/>
    </source>
</evidence>
<dbReference type="InterPro" id="IPR001977">
    <property type="entry name" value="Depp_CoAkinase"/>
</dbReference>